<dbReference type="HOGENOM" id="CLU_2492084_0_0_7"/>
<sequence length="86" mass="9753">MIGQPPLPVMLGNHAFGRKRQPRIGAYKVEVLNRFSARGRGRNASADIRFPVFKNHVHQMPGVFISKDRRAITLRVKINQQGPLHT</sequence>
<accession>W4L254</accession>
<organism evidence="1 2">
    <name type="scientific">Candidatus Entotheonella gemina</name>
    <dbReference type="NCBI Taxonomy" id="1429439"/>
    <lineage>
        <taxon>Bacteria</taxon>
        <taxon>Pseudomonadati</taxon>
        <taxon>Nitrospinota/Tectimicrobiota group</taxon>
        <taxon>Candidatus Tectimicrobiota</taxon>
        <taxon>Candidatus Entotheonellia</taxon>
        <taxon>Candidatus Entotheonellales</taxon>
        <taxon>Candidatus Entotheonellaceae</taxon>
        <taxon>Candidatus Entotheonella</taxon>
    </lineage>
</organism>
<evidence type="ECO:0000313" key="2">
    <source>
        <dbReference type="Proteomes" id="UP000019140"/>
    </source>
</evidence>
<gene>
    <name evidence="1" type="ORF">ETSY2_54295</name>
</gene>
<reference evidence="1 2" key="1">
    <citation type="journal article" date="2014" name="Nature">
        <title>An environmental bacterial taxon with a large and distinct metabolic repertoire.</title>
        <authorList>
            <person name="Wilson M.C."/>
            <person name="Mori T."/>
            <person name="Ruckert C."/>
            <person name="Uria A.R."/>
            <person name="Helf M.J."/>
            <person name="Takada K."/>
            <person name="Gernert C."/>
            <person name="Steffens U.A."/>
            <person name="Heycke N."/>
            <person name="Schmitt S."/>
            <person name="Rinke C."/>
            <person name="Helfrich E.J."/>
            <person name="Brachmann A.O."/>
            <person name="Gurgui C."/>
            <person name="Wakimoto T."/>
            <person name="Kracht M."/>
            <person name="Crusemann M."/>
            <person name="Hentschel U."/>
            <person name="Abe I."/>
            <person name="Matsunaga S."/>
            <person name="Kalinowski J."/>
            <person name="Takeyama H."/>
            <person name="Piel J."/>
        </authorList>
    </citation>
    <scope>NUCLEOTIDE SEQUENCE [LARGE SCALE GENOMIC DNA]</scope>
    <source>
        <strain evidence="2">TSY2</strain>
    </source>
</reference>
<dbReference type="AlphaFoldDB" id="W4L254"/>
<evidence type="ECO:0000313" key="1">
    <source>
        <dbReference type="EMBL" id="ETW92168.1"/>
    </source>
</evidence>
<dbReference type="Proteomes" id="UP000019140">
    <property type="component" value="Unassembled WGS sequence"/>
</dbReference>
<protein>
    <submittedName>
        <fullName evidence="1">Uncharacterized protein</fullName>
    </submittedName>
</protein>
<dbReference type="EMBL" id="AZHX01003042">
    <property type="protein sequence ID" value="ETW92168.1"/>
    <property type="molecule type" value="Genomic_DNA"/>
</dbReference>
<proteinExistence type="predicted"/>
<name>W4L254_9BACT</name>
<comment type="caution">
    <text evidence="1">The sequence shown here is derived from an EMBL/GenBank/DDBJ whole genome shotgun (WGS) entry which is preliminary data.</text>
</comment>
<keyword evidence="2" id="KW-1185">Reference proteome</keyword>